<sequence>MIGNEELRMKHIEIGNFEIIKQKLPEGKYINLKILKSLKGVDTNFEIEFLTNISKIYEDCTHYKVQTDPIFEINKNKCTGNVPTDEFYEEEKNIKKINNFLKNLGVEFKEEEKVGKKDIWPDFSKIIKKFEIIETKIGVIEMKTLNEIKNEIPERKYINGDILNELKVKNEVSIPYLLK</sequence>
<organism evidence="1 2">
    <name type="scientific">Meloidogyne enterolobii</name>
    <name type="common">Root-knot nematode worm</name>
    <name type="synonym">Meloidogyne mayaguensis</name>
    <dbReference type="NCBI Taxonomy" id="390850"/>
    <lineage>
        <taxon>Eukaryota</taxon>
        <taxon>Metazoa</taxon>
        <taxon>Ecdysozoa</taxon>
        <taxon>Nematoda</taxon>
        <taxon>Chromadorea</taxon>
        <taxon>Rhabditida</taxon>
        <taxon>Tylenchina</taxon>
        <taxon>Tylenchomorpha</taxon>
        <taxon>Tylenchoidea</taxon>
        <taxon>Meloidogynidae</taxon>
        <taxon>Meloidogyninae</taxon>
        <taxon>Meloidogyne</taxon>
    </lineage>
</organism>
<protein>
    <submittedName>
        <fullName evidence="1">Uncharacterized protein</fullName>
    </submittedName>
</protein>
<accession>A0ACB0YG01</accession>
<evidence type="ECO:0000313" key="2">
    <source>
        <dbReference type="Proteomes" id="UP001497535"/>
    </source>
</evidence>
<reference evidence="1" key="1">
    <citation type="submission" date="2023-11" db="EMBL/GenBank/DDBJ databases">
        <authorList>
            <person name="Poullet M."/>
        </authorList>
    </citation>
    <scope>NUCLEOTIDE SEQUENCE</scope>
    <source>
        <strain evidence="1">E1834</strain>
    </source>
</reference>
<comment type="caution">
    <text evidence="1">The sequence shown here is derived from an EMBL/GenBank/DDBJ whole genome shotgun (WGS) entry which is preliminary data.</text>
</comment>
<gene>
    <name evidence="1" type="ORF">MENTE1834_LOCUS11731</name>
</gene>
<dbReference type="EMBL" id="CAVMJV010000011">
    <property type="protein sequence ID" value="CAK5045261.1"/>
    <property type="molecule type" value="Genomic_DNA"/>
</dbReference>
<name>A0ACB0YG01_MELEN</name>
<proteinExistence type="predicted"/>
<evidence type="ECO:0000313" key="1">
    <source>
        <dbReference type="EMBL" id="CAK5045261.1"/>
    </source>
</evidence>
<keyword evidence="2" id="KW-1185">Reference proteome</keyword>
<dbReference type="Proteomes" id="UP001497535">
    <property type="component" value="Unassembled WGS sequence"/>
</dbReference>